<gene>
    <name evidence="1" type="ordered locus">Hqrw_1551</name>
</gene>
<evidence type="ECO:0000313" key="1">
    <source>
        <dbReference type="EMBL" id="CCC39495.1"/>
    </source>
</evidence>
<dbReference type="Proteomes" id="UP000007954">
    <property type="component" value="Chromosome"/>
</dbReference>
<accession>G0LK69</accession>
<dbReference type="OrthoDB" id="204713at2157"/>
<dbReference type="GeneID" id="12446225"/>
<dbReference type="HOGENOM" id="CLU_394635_0_0_2"/>
<evidence type="ECO:0000313" key="2">
    <source>
        <dbReference type="Proteomes" id="UP000007954"/>
    </source>
</evidence>
<dbReference type="RefSeq" id="WP_014555341.1">
    <property type="nucleotide sequence ID" value="NC_017459.1"/>
</dbReference>
<reference evidence="1 2" key="1">
    <citation type="journal article" date="2011" name="PLoS ONE">
        <title>Haloquadratum walsbyi: limited diversity in a global pond.</title>
        <authorList>
            <person name="Dyall-Smith M."/>
            <person name="Pfeiffer F."/>
            <person name="Klee K."/>
            <person name="Palm P."/>
            <person name="Gross K."/>
            <person name="Schuster S.C."/>
            <person name="Rampp M."/>
            <person name="Oesterhelt D."/>
        </authorList>
    </citation>
    <scope>NUCLEOTIDE SEQUENCE [LARGE SCALE GENOMIC DNA]</scope>
    <source>
        <strain evidence="2">DSM 16854 / JCM 12705 / C23</strain>
    </source>
</reference>
<proteinExistence type="predicted"/>
<name>G0LK69_HALWC</name>
<dbReference type="EMBL" id="FR746099">
    <property type="protein sequence ID" value="CCC39495.1"/>
    <property type="molecule type" value="Genomic_DNA"/>
</dbReference>
<protein>
    <submittedName>
        <fullName evidence="1">Coiled-coil protein</fullName>
    </submittedName>
</protein>
<dbReference type="KEGG" id="hwc:Hqrw_1551"/>
<sequence length="698" mass="75966">MKSSTRTAAGLIGLVVFAGAVSAGVFVAVGSQWAVYAAVGMVPLLLISGGVWIQRRVDASGTDQTQYTRRRAREVGETFSDIWQTRQQLKQTYPAIIDTGVGLGIDSLQRDLQTAGIDVDTETGAFSVGNVSDLETINSLSGQVDDIEEELPAAFAETVEDRIETIAESLDRLDALIEDGGDAVRAIDVTTTTAGAEVAAAGESLEAARGQAVETVDAAAETIQSIARSADDIETTAIETEVETAREAASSYQIIDAVTALLRARDAIKTKGESTFKTNREQLQSLLQTVDEYNIEQYLPDSAPDIAQRRRSVAELTDAVDLSTLAMHRKKTRAECTEIIDALTTELNSMDAELADADIPDGYYTPPAAVETDYLRKVQDSDTLQTFEQRWATAVDALMNGIDKVKPKVAVISGYNQVEPVIESALQSDGQITGEELPVRNHETQFLGLYYRSHPDHVTLNMDVPSLRRVGGTETYTVTVTVQFERGGSDRQIRIVLDGTDYTDEMTVETPLVGTATFSDVPFGEYTVTAVAAVDDFGSAETEISVSDDTEISLSVPSITLQDRVCDGIIEEASAYLDDLASRFSTQFDEKTYLSSTMSYQIDESYVPCLLVLWAERADHTAIENTDGTIIVYDSDRLRQELTNVLTYNLDKGETISLDGLRERFLSAPVPDSEIKSLINTNNEDGMIVDGELQKKES</sequence>
<dbReference type="AlphaFoldDB" id="G0LK69"/>
<organism evidence="1 2">
    <name type="scientific">Haloquadratum walsbyi (strain DSM 16854 / JCM 12705 / C23)</name>
    <dbReference type="NCBI Taxonomy" id="768065"/>
    <lineage>
        <taxon>Archaea</taxon>
        <taxon>Methanobacteriati</taxon>
        <taxon>Methanobacteriota</taxon>
        <taxon>Stenosarchaea group</taxon>
        <taxon>Halobacteria</taxon>
        <taxon>Halobacteriales</taxon>
        <taxon>Haloferacaceae</taxon>
        <taxon>Haloquadratum</taxon>
    </lineage>
</organism>